<protein>
    <submittedName>
        <fullName evidence="1">Uncharacterized protein</fullName>
    </submittedName>
</protein>
<accession>A0A369JGD0</accession>
<proteinExistence type="predicted"/>
<reference evidence="1" key="1">
    <citation type="submission" date="2018-04" db="EMBL/GenBank/DDBJ databases">
        <title>Whole genome sequencing of Hypsizygus marmoreus.</title>
        <authorList>
            <person name="Choi I.-G."/>
            <person name="Min B."/>
            <person name="Kim J.-G."/>
            <person name="Kim S."/>
            <person name="Oh Y.-L."/>
            <person name="Kong W.-S."/>
            <person name="Park H."/>
            <person name="Jeong J."/>
            <person name="Song E.-S."/>
        </authorList>
    </citation>
    <scope>NUCLEOTIDE SEQUENCE [LARGE SCALE GENOMIC DNA]</scope>
    <source>
        <strain evidence="1">51987-8</strain>
    </source>
</reference>
<comment type="caution">
    <text evidence="1">The sequence shown here is derived from an EMBL/GenBank/DDBJ whole genome shotgun (WGS) entry which is preliminary data.</text>
</comment>
<organism evidence="1 2">
    <name type="scientific">Hypsizygus marmoreus</name>
    <name type="common">White beech mushroom</name>
    <name type="synonym">Agaricus marmoreus</name>
    <dbReference type="NCBI Taxonomy" id="39966"/>
    <lineage>
        <taxon>Eukaryota</taxon>
        <taxon>Fungi</taxon>
        <taxon>Dikarya</taxon>
        <taxon>Basidiomycota</taxon>
        <taxon>Agaricomycotina</taxon>
        <taxon>Agaricomycetes</taxon>
        <taxon>Agaricomycetidae</taxon>
        <taxon>Agaricales</taxon>
        <taxon>Tricholomatineae</taxon>
        <taxon>Lyophyllaceae</taxon>
        <taxon>Hypsizygus</taxon>
    </lineage>
</organism>
<keyword evidence="2" id="KW-1185">Reference proteome</keyword>
<feature type="non-terminal residue" evidence="1">
    <location>
        <position position="1"/>
    </location>
</feature>
<dbReference type="Proteomes" id="UP000076154">
    <property type="component" value="Unassembled WGS sequence"/>
</dbReference>
<dbReference type="EMBL" id="LUEZ02000088">
    <property type="protein sequence ID" value="RDB18763.1"/>
    <property type="molecule type" value="Genomic_DNA"/>
</dbReference>
<evidence type="ECO:0000313" key="2">
    <source>
        <dbReference type="Proteomes" id="UP000076154"/>
    </source>
</evidence>
<name>A0A369JGD0_HYPMA</name>
<evidence type="ECO:0000313" key="1">
    <source>
        <dbReference type="EMBL" id="RDB18763.1"/>
    </source>
</evidence>
<dbReference type="InParanoid" id="A0A369JGD0"/>
<gene>
    <name evidence="1" type="ORF">Hypma_014605</name>
</gene>
<dbReference type="AlphaFoldDB" id="A0A369JGD0"/>
<sequence>KSRVRGSDSFLRYDRGIRGFRLEICRERKGCCPSPQSHPWLRRGLVQYNPVHAPTPWFDVYSHGMLRSKGLDRSPSI</sequence>